<dbReference type="AlphaFoldDB" id="A0A811NZB1"/>
<keyword evidence="5" id="KW-0813">Transport</keyword>
<organism evidence="13 14">
    <name type="scientific">Miscanthus lutarioriparius</name>
    <dbReference type="NCBI Taxonomy" id="422564"/>
    <lineage>
        <taxon>Eukaryota</taxon>
        <taxon>Viridiplantae</taxon>
        <taxon>Streptophyta</taxon>
        <taxon>Embryophyta</taxon>
        <taxon>Tracheophyta</taxon>
        <taxon>Spermatophyta</taxon>
        <taxon>Magnoliopsida</taxon>
        <taxon>Liliopsida</taxon>
        <taxon>Poales</taxon>
        <taxon>Poaceae</taxon>
        <taxon>PACMAD clade</taxon>
        <taxon>Panicoideae</taxon>
        <taxon>Andropogonodae</taxon>
        <taxon>Andropogoneae</taxon>
        <taxon>Saccharinae</taxon>
        <taxon>Miscanthus</taxon>
    </lineage>
</organism>
<feature type="compositionally biased region" description="Basic and acidic residues" evidence="11">
    <location>
        <begin position="268"/>
        <end position="277"/>
    </location>
</feature>
<protein>
    <recommendedName>
        <fullName evidence="4">Phosphorylated adapter RNA export protein</fullName>
    </recommendedName>
    <alternativeName>
        <fullName evidence="10">RNA U small nuclear RNA export adapter protein</fullName>
    </alternativeName>
</protein>
<name>A0A811NZB1_9POAL</name>
<feature type="compositionally biased region" description="Basic residues" evidence="11">
    <location>
        <begin position="64"/>
        <end position="76"/>
    </location>
</feature>
<comment type="caution">
    <text evidence="13">The sequence shown here is derived from an EMBL/GenBank/DDBJ whole genome shotgun (WGS) entry which is preliminary data.</text>
</comment>
<dbReference type="OrthoDB" id="20573at2759"/>
<gene>
    <name evidence="13" type="ORF">NCGR_LOCUS21321</name>
</gene>
<evidence type="ECO:0000256" key="8">
    <source>
        <dbReference type="ARBA" id="ARBA00022927"/>
    </source>
</evidence>
<dbReference type="EMBL" id="CAJGYO010000005">
    <property type="protein sequence ID" value="CAD6231208.1"/>
    <property type="molecule type" value="Genomic_DNA"/>
</dbReference>
<dbReference type="GO" id="GO:0006408">
    <property type="term" value="P:snRNA export from nucleus"/>
    <property type="evidence" value="ECO:0007669"/>
    <property type="project" value="InterPro"/>
</dbReference>
<dbReference type="Proteomes" id="UP000604825">
    <property type="component" value="Unassembled WGS sequence"/>
</dbReference>
<evidence type="ECO:0000256" key="4">
    <source>
        <dbReference type="ARBA" id="ARBA00016856"/>
    </source>
</evidence>
<feature type="compositionally biased region" description="Acidic residues" evidence="11">
    <location>
        <begin position="228"/>
        <end position="240"/>
    </location>
</feature>
<dbReference type="GO" id="GO:0005737">
    <property type="term" value="C:cytoplasm"/>
    <property type="evidence" value="ECO:0007669"/>
    <property type="project" value="UniProtKB-SubCell"/>
</dbReference>
<keyword evidence="14" id="KW-1185">Reference proteome</keyword>
<dbReference type="InterPro" id="IPR038092">
    <property type="entry name" value="PHAX_RNA-binding_sf"/>
</dbReference>
<dbReference type="GO" id="GO:0005634">
    <property type="term" value="C:nucleus"/>
    <property type="evidence" value="ECO:0007669"/>
    <property type="project" value="UniProtKB-SubCell"/>
</dbReference>
<evidence type="ECO:0000313" key="14">
    <source>
        <dbReference type="Proteomes" id="UP000604825"/>
    </source>
</evidence>
<evidence type="ECO:0000256" key="10">
    <source>
        <dbReference type="ARBA" id="ARBA00030834"/>
    </source>
</evidence>
<dbReference type="InterPro" id="IPR039047">
    <property type="entry name" value="PHAX"/>
</dbReference>
<dbReference type="InterPro" id="IPR019385">
    <property type="entry name" value="PHAX_RNA-binding_domain"/>
</dbReference>
<keyword evidence="9" id="KW-0539">Nucleus</keyword>
<evidence type="ECO:0000256" key="11">
    <source>
        <dbReference type="SAM" id="MobiDB-lite"/>
    </source>
</evidence>
<proteinExistence type="inferred from homology"/>
<feature type="compositionally biased region" description="Acidic residues" evidence="11">
    <location>
        <begin position="21"/>
        <end position="38"/>
    </location>
</feature>
<dbReference type="GO" id="GO:0015031">
    <property type="term" value="P:protein transport"/>
    <property type="evidence" value="ECO:0007669"/>
    <property type="project" value="UniProtKB-KW"/>
</dbReference>
<evidence type="ECO:0000256" key="3">
    <source>
        <dbReference type="ARBA" id="ARBA00006094"/>
    </source>
</evidence>
<dbReference type="Pfam" id="PF10258">
    <property type="entry name" value="PHAX_RNA-bd"/>
    <property type="match status" value="1"/>
</dbReference>
<evidence type="ECO:0000256" key="6">
    <source>
        <dbReference type="ARBA" id="ARBA00022490"/>
    </source>
</evidence>
<evidence type="ECO:0000256" key="5">
    <source>
        <dbReference type="ARBA" id="ARBA00022448"/>
    </source>
</evidence>
<sequence>MGGGECALGDAARGEETLNYDGDDVEMADADSDTEETLAAEVSAATGGAAGGGGHAEKDGTEGKKRKKRNKGKKNKGRQDRTPTTIADINRFVLDTCKCLKEKKSYLVWNAVGCLGVTAVTDLVREVCNAYVEQRCTTAESGGYSEVCGGQTIADGSRFRTGGGILWNILKSREPKAYKEIMAKGKELEKQFRYTKRPQISRNEDASSQGSALIDDEIEAQEQKEMLDDPEQLDDVEEPPASDNKVQRKPLADRIRSPVAYDDLFEEGEIHEGEPQS</sequence>
<keyword evidence="6" id="KW-0963">Cytoplasm</keyword>
<comment type="similarity">
    <text evidence="3">Belongs to the PHAX family.</text>
</comment>
<feature type="region of interest" description="Disordered" evidence="11">
    <location>
        <begin position="17"/>
        <end position="82"/>
    </location>
</feature>
<evidence type="ECO:0000256" key="9">
    <source>
        <dbReference type="ARBA" id="ARBA00023242"/>
    </source>
</evidence>
<evidence type="ECO:0000259" key="12">
    <source>
        <dbReference type="Pfam" id="PF10258"/>
    </source>
</evidence>
<feature type="compositionally biased region" description="Polar residues" evidence="11">
    <location>
        <begin position="198"/>
        <end position="211"/>
    </location>
</feature>
<accession>A0A811NZB1</accession>
<evidence type="ECO:0000256" key="7">
    <source>
        <dbReference type="ARBA" id="ARBA00022884"/>
    </source>
</evidence>
<dbReference type="PANTHER" id="PTHR13135:SF0">
    <property type="entry name" value="PHOSPHORYLATED ADAPTER RNA EXPORT PROTEIN"/>
    <property type="match status" value="1"/>
</dbReference>
<keyword evidence="8" id="KW-0653">Protein transport</keyword>
<comment type="subcellular location">
    <subcellularLocation>
        <location evidence="2">Cytoplasm</location>
    </subcellularLocation>
    <subcellularLocation>
        <location evidence="1">Nucleus</location>
    </subcellularLocation>
</comment>
<keyword evidence="7" id="KW-0694">RNA-binding</keyword>
<dbReference type="PANTHER" id="PTHR13135">
    <property type="entry name" value="CYTOSOLIC RESINIFERATOXIN BINDING PROTEIN RBP-26"/>
    <property type="match status" value="1"/>
</dbReference>
<evidence type="ECO:0000256" key="2">
    <source>
        <dbReference type="ARBA" id="ARBA00004496"/>
    </source>
</evidence>
<dbReference type="GO" id="GO:0003723">
    <property type="term" value="F:RNA binding"/>
    <property type="evidence" value="ECO:0007669"/>
    <property type="project" value="UniProtKB-KW"/>
</dbReference>
<feature type="region of interest" description="Disordered" evidence="11">
    <location>
        <begin position="194"/>
        <end position="277"/>
    </location>
</feature>
<dbReference type="Gene3D" id="1.10.10.1440">
    <property type="entry name" value="PHAX RNA-binding domain"/>
    <property type="match status" value="1"/>
</dbReference>
<evidence type="ECO:0000256" key="1">
    <source>
        <dbReference type="ARBA" id="ARBA00004123"/>
    </source>
</evidence>
<evidence type="ECO:0000313" key="13">
    <source>
        <dbReference type="EMBL" id="CAD6231208.1"/>
    </source>
</evidence>
<feature type="domain" description="Phosphorylated adapter RNA export protein RNA-binding" evidence="12">
    <location>
        <begin position="93"/>
        <end position="187"/>
    </location>
</feature>
<reference evidence="13" key="1">
    <citation type="submission" date="2020-10" db="EMBL/GenBank/DDBJ databases">
        <authorList>
            <person name="Han B."/>
            <person name="Lu T."/>
            <person name="Zhao Q."/>
            <person name="Huang X."/>
            <person name="Zhao Y."/>
        </authorList>
    </citation>
    <scope>NUCLEOTIDE SEQUENCE</scope>
</reference>